<dbReference type="RefSeq" id="XP_019626642.1">
    <property type="nucleotide sequence ID" value="XM_019771083.1"/>
</dbReference>
<accession>A0A6P4Z6G6</accession>
<evidence type="ECO:0000313" key="3">
    <source>
        <dbReference type="RefSeq" id="XP_019626642.1"/>
    </source>
</evidence>
<dbReference type="Pfam" id="PF06918">
    <property type="entry name" value="DUF1280"/>
    <property type="match status" value="1"/>
</dbReference>
<dbReference type="PANTHER" id="PTHR31424:SF6">
    <property type="match status" value="1"/>
</dbReference>
<dbReference type="Proteomes" id="UP000515135">
    <property type="component" value="Unplaced"/>
</dbReference>
<proteinExistence type="predicted"/>
<dbReference type="OrthoDB" id="10032694at2759"/>
<reference evidence="3" key="1">
    <citation type="submission" date="2025-08" db="UniProtKB">
        <authorList>
            <consortium name="RefSeq"/>
        </authorList>
    </citation>
    <scope>IDENTIFICATION</scope>
    <source>
        <tissue evidence="3">Gonad</tissue>
    </source>
</reference>
<evidence type="ECO:0000256" key="1">
    <source>
        <dbReference type="SAM" id="Coils"/>
    </source>
</evidence>
<protein>
    <submittedName>
        <fullName evidence="3">Uncharacterized protein LOC109471732 isoform X2</fullName>
    </submittedName>
</protein>
<sequence>MIHPAAPQEMSAVQQVLMKLSTAGAAIAAWENELLTALVKRQLAASADGQTITCRTGGLPITLMKVTKARKPTSQVSASTGRRRTRDIATLRAIESGGDEQQQMSLELKSLGRQQLQDMLRDIDVGSITIPTGHLLSAQLDLGLNNSQRIKLRRWLKLHNVASESERRSRQLAKDHLQEHQVEAELLPLVTKGSRKGGNLVKLQPVARVTDVRGSIIDTLEKIAAEGHLTWHEGKIPASEIWIKVLGDHGGQLYKMGYQILNTVHPNAKTRVFSIFDGKDSRENLITATKTACTDVAGLQAFTWRSPDGRDRRLRVFAAADYALLSLWFGLSGPCGTYPCLWCEIQRTSIKLPQEERGEDRTPADRTTLTLEANHNAFMQEAGGDIRKAKSFRNVIAPSMLEVPINQVCLPALHMSLGVFQKLFKMMEKDLHSLDVLMAHHLSRAILPDPEVDRGEVLLHPDLYTLEGYLNAVEEATAIEEEVDDIKAEMEEMVDLMAWAMLQGQEECLIMLSLQLKHQKLQQKKEELEARAQEMREKAGTNITVGPLTALLDPVLQQFHVKRQAYHAQCFVGNHVHVMLKEAPIKQLTSIAVTKAEELMDDFDFPLALLTRTREIKEKYERAFWPFRFLSPRVLTHKTSVRRRHFLPR</sequence>
<name>A0A6P4Z6G6_BRABE</name>
<dbReference type="InterPro" id="IPR009689">
    <property type="entry name" value="DUF1280"/>
</dbReference>
<keyword evidence="1" id="KW-0175">Coiled coil</keyword>
<dbReference type="PANTHER" id="PTHR31424">
    <property type="entry name" value="PROTEIN CBG23806"/>
    <property type="match status" value="1"/>
</dbReference>
<dbReference type="GeneID" id="109471732"/>
<evidence type="ECO:0000313" key="2">
    <source>
        <dbReference type="Proteomes" id="UP000515135"/>
    </source>
</evidence>
<feature type="coiled-coil region" evidence="1">
    <location>
        <begin position="469"/>
        <end position="538"/>
    </location>
</feature>
<organism evidence="2 3">
    <name type="scientific">Branchiostoma belcheri</name>
    <name type="common">Amphioxus</name>
    <dbReference type="NCBI Taxonomy" id="7741"/>
    <lineage>
        <taxon>Eukaryota</taxon>
        <taxon>Metazoa</taxon>
        <taxon>Chordata</taxon>
        <taxon>Cephalochordata</taxon>
        <taxon>Leptocardii</taxon>
        <taxon>Amphioxiformes</taxon>
        <taxon>Branchiostomatidae</taxon>
        <taxon>Branchiostoma</taxon>
    </lineage>
</organism>
<dbReference type="AlphaFoldDB" id="A0A6P4Z6G6"/>
<gene>
    <name evidence="3" type="primary">LOC109471732</name>
</gene>
<keyword evidence="2" id="KW-1185">Reference proteome</keyword>